<dbReference type="RefSeq" id="WP_130145672.1">
    <property type="nucleotide sequence ID" value="NZ_SGSU01000009.1"/>
</dbReference>
<accession>A0A4Q7ATS7</accession>
<evidence type="ECO:0000313" key="2">
    <source>
        <dbReference type="Proteomes" id="UP000293483"/>
    </source>
</evidence>
<proteinExistence type="predicted"/>
<reference evidence="1 2" key="1">
    <citation type="submission" date="2019-02" db="EMBL/GenBank/DDBJ databases">
        <title>The Batch Genome Submission of Acinetobacter spp. strains.</title>
        <authorList>
            <person name="Qin J."/>
            <person name="Hu Y."/>
            <person name="Ye H."/>
            <person name="Wei L."/>
            <person name="Feng Y."/>
            <person name="Zong Z."/>
        </authorList>
    </citation>
    <scope>NUCLEOTIDE SEQUENCE [LARGE SCALE GENOMIC DNA]</scope>
    <source>
        <strain evidence="1 2">WCHABo060081</strain>
    </source>
</reference>
<evidence type="ECO:0000313" key="1">
    <source>
        <dbReference type="EMBL" id="RZG66841.1"/>
    </source>
</evidence>
<protein>
    <submittedName>
        <fullName evidence="1">Uncharacterized protein</fullName>
    </submittedName>
</protein>
<dbReference type="EMBL" id="SGSU01000009">
    <property type="protein sequence ID" value="RZG66841.1"/>
    <property type="molecule type" value="Genomic_DNA"/>
</dbReference>
<organism evidence="1 2">
    <name type="scientific">Acinetobacter bouvetii</name>
    <dbReference type="NCBI Taxonomy" id="202951"/>
    <lineage>
        <taxon>Bacteria</taxon>
        <taxon>Pseudomonadati</taxon>
        <taxon>Pseudomonadota</taxon>
        <taxon>Gammaproteobacteria</taxon>
        <taxon>Moraxellales</taxon>
        <taxon>Moraxellaceae</taxon>
        <taxon>Acinetobacter</taxon>
    </lineage>
</organism>
<name>A0A4Q7ATS7_9GAMM</name>
<sequence>MTNKTLNIQSERWQKAKTKYVTDLLSFSLDIGYNPSWQELHIFNSIQQGGSRTSVVHGEKCLGLSRAIAVLWHLLFHENSVTFLYVPEIDDVRILPNKIQYWEDLRTEIHACITLIKNSRLAWLAQSVVIGSNKIYIEGHKKTWNVILKSGQLNPCSLAGSFADSFFLWIDYAGWLSDEYAELLMALMVSVKFRCCLISLPNKNTGFFYHTHHQLSENCGGKWNAIRLNAEESPYLSQSELNLLLLQNGGRHAAQYKKNVLGEFDHG</sequence>
<dbReference type="Proteomes" id="UP000293483">
    <property type="component" value="Unassembled WGS sequence"/>
</dbReference>
<dbReference type="AlphaFoldDB" id="A0A4Q7ATS7"/>
<comment type="caution">
    <text evidence="1">The sequence shown here is derived from an EMBL/GenBank/DDBJ whole genome shotgun (WGS) entry which is preliminary data.</text>
</comment>
<gene>
    <name evidence="1" type="ORF">EXE25_09145</name>
</gene>